<protein>
    <submittedName>
        <fullName evidence="3">Defensin-like protein 109</fullName>
    </submittedName>
</protein>
<proteinExistence type="predicted"/>
<feature type="chain" id="PRO_5045783056" evidence="1">
    <location>
        <begin position="25"/>
        <end position="81"/>
    </location>
</feature>
<dbReference type="RefSeq" id="XP_019089885.1">
    <property type="nucleotide sequence ID" value="XM_019234340.1"/>
</dbReference>
<keyword evidence="1" id="KW-0732">Signal</keyword>
<keyword evidence="2" id="KW-1185">Reference proteome</keyword>
<dbReference type="GeneID" id="109128290"/>
<name>A0ABM1QSZ7_CAMSA</name>
<reference evidence="3" key="2">
    <citation type="submission" date="2025-08" db="UniProtKB">
        <authorList>
            <consortium name="RefSeq"/>
        </authorList>
    </citation>
    <scope>IDENTIFICATION</scope>
    <source>
        <tissue evidence="3">Leaf</tissue>
    </source>
</reference>
<dbReference type="Proteomes" id="UP000694864">
    <property type="component" value="Chromosome 13"/>
</dbReference>
<organism evidence="2 3">
    <name type="scientific">Camelina sativa</name>
    <name type="common">False flax</name>
    <name type="synonym">Myagrum sativum</name>
    <dbReference type="NCBI Taxonomy" id="90675"/>
    <lineage>
        <taxon>Eukaryota</taxon>
        <taxon>Viridiplantae</taxon>
        <taxon>Streptophyta</taxon>
        <taxon>Embryophyta</taxon>
        <taxon>Tracheophyta</taxon>
        <taxon>Spermatophyta</taxon>
        <taxon>Magnoliopsida</taxon>
        <taxon>eudicotyledons</taxon>
        <taxon>Gunneridae</taxon>
        <taxon>Pentapetalae</taxon>
        <taxon>rosids</taxon>
        <taxon>malvids</taxon>
        <taxon>Brassicales</taxon>
        <taxon>Brassicaceae</taxon>
        <taxon>Camelineae</taxon>
        <taxon>Camelina</taxon>
    </lineage>
</organism>
<evidence type="ECO:0000313" key="3">
    <source>
        <dbReference type="RefSeq" id="XP_019089885.1"/>
    </source>
</evidence>
<evidence type="ECO:0000256" key="1">
    <source>
        <dbReference type="SAM" id="SignalP"/>
    </source>
</evidence>
<evidence type="ECO:0000313" key="2">
    <source>
        <dbReference type="Proteomes" id="UP000694864"/>
    </source>
</evidence>
<reference evidence="2" key="1">
    <citation type="journal article" date="2014" name="Nat. Commun.">
        <title>The emerging biofuel crop Camelina sativa retains a highly undifferentiated hexaploid genome structure.</title>
        <authorList>
            <person name="Kagale S."/>
            <person name="Koh C."/>
            <person name="Nixon J."/>
            <person name="Bollina V."/>
            <person name="Clarke W.E."/>
            <person name="Tuteja R."/>
            <person name="Spillane C."/>
            <person name="Robinson S.J."/>
            <person name="Links M.G."/>
            <person name="Clarke C."/>
            <person name="Higgins E.E."/>
            <person name="Huebert T."/>
            <person name="Sharpe A.G."/>
            <person name="Parkin I.A."/>
        </authorList>
    </citation>
    <scope>NUCLEOTIDE SEQUENCE [LARGE SCALE GENOMIC DNA]</scope>
    <source>
        <strain evidence="2">cv. DH55</strain>
    </source>
</reference>
<feature type="signal peptide" evidence="1">
    <location>
        <begin position="1"/>
        <end position="24"/>
    </location>
</feature>
<accession>A0ABM1QSZ7</accession>
<gene>
    <name evidence="3" type="primary">LOC109128290</name>
</gene>
<sequence>MDFTKKIVVVFAFTIMLGICTVHCRPSFKTIPLFEEKYRFTQCFDTAPCMGGMMKCIEFCSSMGTADGQCNNENLCCCTYE</sequence>